<name>A0A7W6NKH3_9HYPH</name>
<comment type="caution">
    <text evidence="1">The sequence shown here is derived from an EMBL/GenBank/DDBJ whole genome shotgun (WGS) entry which is preliminary data.</text>
</comment>
<sequence length="221" mass="24179">MDILPYLAVPAGAGLLLLAARTWSASVRRKDARAAYFRDAASLFDTATSRIEPSGFARMTGRRGSDAFDLQALADSLTFRKLPALWVMVTLPAPMPVRATLDIMARPGGLETFSHFHSLPHTLPALPGLPEGTVIRSDDGRNVPAEDRIVPHLGLFSDPRVKELVISPKGLRVVILAEEAERGRYLIFRDAELGAVPLPRDRLQPVIETLRALRDSLKEAA</sequence>
<dbReference type="EMBL" id="JACIEZ010000004">
    <property type="protein sequence ID" value="MBB4065435.1"/>
    <property type="molecule type" value="Genomic_DNA"/>
</dbReference>
<gene>
    <name evidence="1" type="ORF">GGR23_002636</name>
</gene>
<dbReference type="AlphaFoldDB" id="A0A7W6NKH3"/>
<proteinExistence type="predicted"/>
<dbReference type="Proteomes" id="UP000528286">
    <property type="component" value="Unassembled WGS sequence"/>
</dbReference>
<evidence type="ECO:0000313" key="1">
    <source>
        <dbReference type="EMBL" id="MBB4065435.1"/>
    </source>
</evidence>
<evidence type="ECO:0000313" key="2">
    <source>
        <dbReference type="Proteomes" id="UP000528286"/>
    </source>
</evidence>
<dbReference type="RefSeq" id="WP_183366716.1">
    <property type="nucleotide sequence ID" value="NZ_JACIEZ010000004.1"/>
</dbReference>
<protein>
    <submittedName>
        <fullName evidence="1">Uncharacterized protein</fullName>
    </submittedName>
</protein>
<organism evidence="1 2">
    <name type="scientific">Gellertiella hungarica</name>
    <dbReference type="NCBI Taxonomy" id="1572859"/>
    <lineage>
        <taxon>Bacteria</taxon>
        <taxon>Pseudomonadati</taxon>
        <taxon>Pseudomonadota</taxon>
        <taxon>Alphaproteobacteria</taxon>
        <taxon>Hyphomicrobiales</taxon>
        <taxon>Rhizobiaceae</taxon>
        <taxon>Gellertiella</taxon>
    </lineage>
</organism>
<reference evidence="1 2" key="1">
    <citation type="submission" date="2020-08" db="EMBL/GenBank/DDBJ databases">
        <title>Genomic Encyclopedia of Type Strains, Phase IV (KMG-IV): sequencing the most valuable type-strain genomes for metagenomic binning, comparative biology and taxonomic classification.</title>
        <authorList>
            <person name="Goeker M."/>
        </authorList>
    </citation>
    <scope>NUCLEOTIDE SEQUENCE [LARGE SCALE GENOMIC DNA]</scope>
    <source>
        <strain evidence="1 2">DSM 29853</strain>
    </source>
</reference>
<accession>A0A7W6NKH3</accession>
<keyword evidence="2" id="KW-1185">Reference proteome</keyword>